<dbReference type="PANTHER" id="PTHR31270:SF1">
    <property type="entry name" value="GLUTAMINYL-PEPTIDE CYCLOTRANSFERASE"/>
    <property type="match status" value="1"/>
</dbReference>
<evidence type="ECO:0000313" key="3">
    <source>
        <dbReference type="Proteomes" id="UP000065822"/>
    </source>
</evidence>
<evidence type="ECO:0000313" key="1">
    <source>
        <dbReference type="EMBL" id="AMD85610.1"/>
    </source>
</evidence>
<reference evidence="1 3" key="1">
    <citation type="submission" date="2016-02" db="EMBL/GenBank/DDBJ databases">
        <authorList>
            <person name="Holder M.E."/>
            <person name="Ajami N.J."/>
            <person name="Petrosino J.F."/>
        </authorList>
    </citation>
    <scope>NUCLEOTIDE SEQUENCE [LARGE SCALE GENOMIC DNA]</scope>
    <source>
        <strain evidence="1 3">CCUG 32990</strain>
    </source>
</reference>
<evidence type="ECO:0000313" key="4">
    <source>
        <dbReference type="Proteomes" id="UP000215539"/>
    </source>
</evidence>
<dbReference type="GO" id="GO:0016603">
    <property type="term" value="F:glutaminyl-peptide cyclotransferase activity"/>
    <property type="evidence" value="ECO:0007669"/>
    <property type="project" value="InterPro"/>
</dbReference>
<dbReference type="KEGG" id="chg:AXF12_08850"/>
<keyword evidence="3" id="KW-1185">Reference proteome</keyword>
<dbReference type="InterPro" id="IPR007788">
    <property type="entry name" value="QCT"/>
</dbReference>
<dbReference type="Proteomes" id="UP000065822">
    <property type="component" value="Chromosome"/>
</dbReference>
<sequence length="346" mass="39438">MLKKILYITLILSVLNSCKKTTTAQAAFTIQLRPIQSEYHEGDTIEVYLTNKQFSEDIKQELHTLHTISLPSKADKVVLKDIPLGKQKLKVDLLTTDGKRFTAQKEITVLAKAAPEIYHYKIIAEYPHDKTAFTQGLEFIGDTLVESTGEYGESVIRKWNPFTGQVYKNVPLKAQYFGEGATVFNDQVLQLTWREAVGFIYDKNLNYLRSFPYHKSKEGWGLCHNGKDKLYKSDGSEKIWILHPETFSEVDSLQLCTNTSIFSNANELEYAEGKIYANTFLKDGIMIINPHNGAIEGVVDVRGLKDKVEQTPNLDVLNGIAYHPQRKTFFITGKRWSKIFEVVFIK</sequence>
<dbReference type="PANTHER" id="PTHR31270">
    <property type="entry name" value="GLUTAMINYL-PEPTIDE CYCLOTRANSFERASE"/>
    <property type="match status" value="1"/>
</dbReference>
<reference evidence="2 4" key="2">
    <citation type="submission" date="2017-06" db="EMBL/GenBank/DDBJ databases">
        <authorList>
            <consortium name="Pathogen Informatics"/>
        </authorList>
    </citation>
    <scope>NUCLEOTIDE SEQUENCE [LARGE SCALE GENOMIC DNA]</scope>
    <source>
        <strain evidence="2 4">NCTC12947</strain>
    </source>
</reference>
<dbReference type="RefSeq" id="WP_066430375.1">
    <property type="nucleotide sequence ID" value="NZ_CP014227.1"/>
</dbReference>
<organism evidence="2 4">
    <name type="scientific">Capnocytophaga haemolytica</name>
    <dbReference type="NCBI Taxonomy" id="45243"/>
    <lineage>
        <taxon>Bacteria</taxon>
        <taxon>Pseudomonadati</taxon>
        <taxon>Bacteroidota</taxon>
        <taxon>Flavobacteriia</taxon>
        <taxon>Flavobacteriales</taxon>
        <taxon>Flavobacteriaceae</taxon>
        <taxon>Capnocytophaga</taxon>
    </lineage>
</organism>
<gene>
    <name evidence="1" type="ORF">AXF12_08850</name>
    <name evidence="2" type="ORF">SAMEA44541418_02392</name>
</gene>
<proteinExistence type="predicted"/>
<name>A0AAX2H2L8_9FLAO</name>
<dbReference type="SUPFAM" id="SSF50969">
    <property type="entry name" value="YVTN repeat-like/Quinoprotein amine dehydrogenase"/>
    <property type="match status" value="1"/>
</dbReference>
<dbReference type="Pfam" id="PF05096">
    <property type="entry name" value="Glu_cyclase_2"/>
    <property type="match status" value="1"/>
</dbReference>
<dbReference type="Proteomes" id="UP000215539">
    <property type="component" value="Chromosome 1"/>
</dbReference>
<accession>A0AAX2H2L8</accession>
<dbReference type="InterPro" id="IPR011044">
    <property type="entry name" value="Quino_amine_DH_bsu"/>
</dbReference>
<dbReference type="EMBL" id="LT906449">
    <property type="protein sequence ID" value="SNV16793.1"/>
    <property type="molecule type" value="Genomic_DNA"/>
</dbReference>
<protein>
    <submittedName>
        <fullName evidence="2">Glutamine cyclotransferase</fullName>
    </submittedName>
</protein>
<dbReference type="AlphaFoldDB" id="A0AAX2H2L8"/>
<dbReference type="EMBL" id="CP014227">
    <property type="protein sequence ID" value="AMD85610.1"/>
    <property type="molecule type" value="Genomic_DNA"/>
</dbReference>
<evidence type="ECO:0000313" key="2">
    <source>
        <dbReference type="EMBL" id="SNV16793.1"/>
    </source>
</evidence>